<accession>A0AAD7CLF4</accession>
<evidence type="ECO:0000313" key="1">
    <source>
        <dbReference type="EMBL" id="KAJ7651800.1"/>
    </source>
</evidence>
<feature type="non-terminal residue" evidence="1">
    <location>
        <position position="1"/>
    </location>
</feature>
<name>A0AAD7CLF4_MYCRO</name>
<keyword evidence="2" id="KW-1185">Reference proteome</keyword>
<dbReference type="AlphaFoldDB" id="A0AAD7CLF4"/>
<proteinExistence type="predicted"/>
<dbReference type="EMBL" id="JARKIE010000358">
    <property type="protein sequence ID" value="KAJ7651800.1"/>
    <property type="molecule type" value="Genomic_DNA"/>
</dbReference>
<gene>
    <name evidence="1" type="ORF">B0H17DRAFT_832323</name>
</gene>
<dbReference type="Proteomes" id="UP001221757">
    <property type="component" value="Unassembled WGS sequence"/>
</dbReference>
<organism evidence="1 2">
    <name type="scientific">Mycena rosella</name>
    <name type="common">Pink bonnet</name>
    <name type="synonym">Agaricus rosellus</name>
    <dbReference type="NCBI Taxonomy" id="1033263"/>
    <lineage>
        <taxon>Eukaryota</taxon>
        <taxon>Fungi</taxon>
        <taxon>Dikarya</taxon>
        <taxon>Basidiomycota</taxon>
        <taxon>Agaricomycotina</taxon>
        <taxon>Agaricomycetes</taxon>
        <taxon>Agaricomycetidae</taxon>
        <taxon>Agaricales</taxon>
        <taxon>Marasmiineae</taxon>
        <taxon>Mycenaceae</taxon>
        <taxon>Mycena</taxon>
    </lineage>
</organism>
<evidence type="ECO:0000313" key="2">
    <source>
        <dbReference type="Proteomes" id="UP001221757"/>
    </source>
</evidence>
<feature type="non-terminal residue" evidence="1">
    <location>
        <position position="115"/>
    </location>
</feature>
<protein>
    <submittedName>
        <fullName evidence="1">Uncharacterized protein</fullName>
    </submittedName>
</protein>
<sequence length="115" mass="13144">KTKFEEIRDDEILKGAEVWGPFKDESEWELAKWLIKNVGHTAADEFLKLSIVSIVNHIAVWLILPSDIQITECAKPSYKGKNEFFDKIDNLPGGVKWQCKEFSVKGNLPDLDKDP</sequence>
<comment type="caution">
    <text evidence="1">The sequence shown here is derived from an EMBL/GenBank/DDBJ whole genome shotgun (WGS) entry which is preliminary data.</text>
</comment>
<reference evidence="1" key="1">
    <citation type="submission" date="2023-03" db="EMBL/GenBank/DDBJ databases">
        <title>Massive genome expansion in bonnet fungi (Mycena s.s.) driven by repeated elements and novel gene families across ecological guilds.</title>
        <authorList>
            <consortium name="Lawrence Berkeley National Laboratory"/>
            <person name="Harder C.B."/>
            <person name="Miyauchi S."/>
            <person name="Viragh M."/>
            <person name="Kuo A."/>
            <person name="Thoen E."/>
            <person name="Andreopoulos B."/>
            <person name="Lu D."/>
            <person name="Skrede I."/>
            <person name="Drula E."/>
            <person name="Henrissat B."/>
            <person name="Morin E."/>
            <person name="Kohler A."/>
            <person name="Barry K."/>
            <person name="LaButti K."/>
            <person name="Morin E."/>
            <person name="Salamov A."/>
            <person name="Lipzen A."/>
            <person name="Mereny Z."/>
            <person name="Hegedus B."/>
            <person name="Baldrian P."/>
            <person name="Stursova M."/>
            <person name="Weitz H."/>
            <person name="Taylor A."/>
            <person name="Grigoriev I.V."/>
            <person name="Nagy L.G."/>
            <person name="Martin F."/>
            <person name="Kauserud H."/>
        </authorList>
    </citation>
    <scope>NUCLEOTIDE SEQUENCE</scope>
    <source>
        <strain evidence="1">CBHHK067</strain>
    </source>
</reference>